<feature type="region of interest" description="Disordered" evidence="4">
    <location>
        <begin position="191"/>
        <end position="214"/>
    </location>
</feature>
<protein>
    <recommendedName>
        <fullName evidence="5">Nuclear speckle splicing regulatory protein 1 N-terminal domain-containing protein</fullName>
    </recommendedName>
</protein>
<dbReference type="PANTHER" id="PTHR30060">
    <property type="entry name" value="INNER MEMBRANE PROTEIN"/>
    <property type="match status" value="1"/>
</dbReference>
<gene>
    <name evidence="6" type="ORF">NSK_008546</name>
</gene>
<accession>A0A4D9CTF6</accession>
<feature type="compositionally biased region" description="Basic and acidic residues" evidence="4">
    <location>
        <begin position="348"/>
        <end position="382"/>
    </location>
</feature>
<evidence type="ECO:0000256" key="2">
    <source>
        <dbReference type="ARBA" id="ARBA00023054"/>
    </source>
</evidence>
<sequence length="382" mass="42367">MYGQQSGPKKYGLVVPQKKSVPGMRGRPRPASAAPRRPAGSAFSLEDDDSDDNGQEEDGLASKASFNKMLQARSIKAQKSLEEAEAAARASDPSIYDYDAVYDEIHAKREERDNMAAEAAKEEKKTSRYITNLKRAAELKKQEQDRFYERRLAKERKEEDALYKDKDVFVTSAYKKKLMETQKWETIDRLEEEAARRREEEAGGKGAPGGGSGMDAFFSNLLTKNIAMGADVKVAARSAYTVGSKQQESAFGTYLPSATSTAAETVDNKNVLDPSSRVVDHGDASHRRGEEADTDKRAAITAPSGEDFVDKRQRLATTSPPQLPLSREECHHPHAGEAKTASPADVNPEERKRSKEEAIRKARERFLARKKGEVHNENITES</sequence>
<feature type="compositionally biased region" description="Basic and acidic residues" evidence="4">
    <location>
        <begin position="191"/>
        <end position="203"/>
    </location>
</feature>
<feature type="region of interest" description="Disordered" evidence="4">
    <location>
        <begin position="1"/>
        <end position="65"/>
    </location>
</feature>
<dbReference type="Pfam" id="PF09745">
    <property type="entry name" value="NSRP1_N"/>
    <property type="match status" value="1"/>
</dbReference>
<proteinExistence type="inferred from homology"/>
<feature type="compositionally biased region" description="Acidic residues" evidence="4">
    <location>
        <begin position="45"/>
        <end position="59"/>
    </location>
</feature>
<evidence type="ECO:0000256" key="1">
    <source>
        <dbReference type="ARBA" id="ARBA00010126"/>
    </source>
</evidence>
<comment type="similarity">
    <text evidence="1">Belongs to the NSRP1 family.</text>
</comment>
<keyword evidence="7" id="KW-1185">Reference proteome</keyword>
<name>A0A4D9CTF6_9STRA</name>
<evidence type="ECO:0000259" key="5">
    <source>
        <dbReference type="Pfam" id="PF09745"/>
    </source>
</evidence>
<feature type="compositionally biased region" description="Basic and acidic residues" evidence="4">
    <location>
        <begin position="326"/>
        <end position="337"/>
    </location>
</feature>
<dbReference type="PANTHER" id="PTHR30060:SF0">
    <property type="entry name" value="COILED-COIL PROTEIN (DUF2040)-RELATED"/>
    <property type="match status" value="1"/>
</dbReference>
<evidence type="ECO:0000313" key="7">
    <source>
        <dbReference type="Proteomes" id="UP000355283"/>
    </source>
</evidence>
<reference evidence="6 7" key="1">
    <citation type="submission" date="2019-01" db="EMBL/GenBank/DDBJ databases">
        <title>Nuclear Genome Assembly of the Microalgal Biofuel strain Nannochloropsis salina CCMP1776.</title>
        <authorList>
            <person name="Hovde B."/>
        </authorList>
    </citation>
    <scope>NUCLEOTIDE SEQUENCE [LARGE SCALE GENOMIC DNA]</scope>
    <source>
        <strain evidence="6 7">CCMP1776</strain>
    </source>
</reference>
<feature type="compositionally biased region" description="Low complexity" evidence="4">
    <location>
        <begin position="22"/>
        <end position="42"/>
    </location>
</feature>
<dbReference type="Proteomes" id="UP000355283">
    <property type="component" value="Unassembled WGS sequence"/>
</dbReference>
<keyword evidence="2 3" id="KW-0175">Coiled coil</keyword>
<feature type="region of interest" description="Disordered" evidence="4">
    <location>
        <begin position="263"/>
        <end position="382"/>
    </location>
</feature>
<dbReference type="EMBL" id="SDOX01000183">
    <property type="protein sequence ID" value="TFJ79988.1"/>
    <property type="molecule type" value="Genomic_DNA"/>
</dbReference>
<evidence type="ECO:0000256" key="4">
    <source>
        <dbReference type="SAM" id="MobiDB-lite"/>
    </source>
</evidence>
<dbReference type="InterPro" id="IPR018612">
    <property type="entry name" value="NSRP1_N"/>
</dbReference>
<evidence type="ECO:0000256" key="3">
    <source>
        <dbReference type="SAM" id="Coils"/>
    </source>
</evidence>
<evidence type="ECO:0000313" key="6">
    <source>
        <dbReference type="EMBL" id="TFJ79988.1"/>
    </source>
</evidence>
<dbReference type="GO" id="GO:0000381">
    <property type="term" value="P:regulation of alternative mRNA splicing, via spliceosome"/>
    <property type="evidence" value="ECO:0007669"/>
    <property type="project" value="InterPro"/>
</dbReference>
<feature type="compositionally biased region" description="Basic and acidic residues" evidence="4">
    <location>
        <begin position="278"/>
        <end position="298"/>
    </location>
</feature>
<feature type="domain" description="Nuclear speckle splicing regulatory protein 1 N-terminal" evidence="5">
    <location>
        <begin position="83"/>
        <end position="200"/>
    </location>
</feature>
<dbReference type="OrthoDB" id="446635at2759"/>
<feature type="coiled-coil region" evidence="3">
    <location>
        <begin position="67"/>
        <end position="127"/>
    </location>
</feature>
<dbReference type="AlphaFoldDB" id="A0A4D9CTF6"/>
<organism evidence="6 7">
    <name type="scientific">Nannochloropsis salina CCMP1776</name>
    <dbReference type="NCBI Taxonomy" id="1027361"/>
    <lineage>
        <taxon>Eukaryota</taxon>
        <taxon>Sar</taxon>
        <taxon>Stramenopiles</taxon>
        <taxon>Ochrophyta</taxon>
        <taxon>Eustigmatophyceae</taxon>
        <taxon>Eustigmatales</taxon>
        <taxon>Monodopsidaceae</taxon>
        <taxon>Microchloropsis</taxon>
        <taxon>Microchloropsis salina</taxon>
    </lineage>
</organism>
<comment type="caution">
    <text evidence="6">The sequence shown here is derived from an EMBL/GenBank/DDBJ whole genome shotgun (WGS) entry which is preliminary data.</text>
</comment>
<feature type="compositionally biased region" description="Gly residues" evidence="4">
    <location>
        <begin position="204"/>
        <end position="213"/>
    </location>
</feature>